<evidence type="ECO:0000256" key="6">
    <source>
        <dbReference type="ARBA" id="ARBA00022833"/>
    </source>
</evidence>
<keyword evidence="3 12" id="KW-0436">Ligase</keyword>
<feature type="domain" description="Aminoacyl-tRNA synthetase class Ia" evidence="13">
    <location>
        <begin position="23"/>
        <end position="678"/>
    </location>
</feature>
<dbReference type="GO" id="GO:0002161">
    <property type="term" value="F:aminoacyl-tRNA deacylase activity"/>
    <property type="evidence" value="ECO:0007669"/>
    <property type="project" value="InterPro"/>
</dbReference>
<dbReference type="SUPFAM" id="SSF50677">
    <property type="entry name" value="ValRS/IleRS/LeuRS editing domain"/>
    <property type="match status" value="1"/>
</dbReference>
<dbReference type="NCBIfam" id="TIGR00392">
    <property type="entry name" value="ileS"/>
    <property type="match status" value="1"/>
</dbReference>
<dbReference type="InterPro" id="IPR002301">
    <property type="entry name" value="Ile-tRNA-ligase"/>
</dbReference>
<dbReference type="AlphaFoldDB" id="A0A0C2MNX3"/>
<comment type="catalytic activity">
    <reaction evidence="11 12">
        <text>tRNA(Ile) + L-isoleucine + ATP = L-isoleucyl-tRNA(Ile) + AMP + diphosphate</text>
        <dbReference type="Rhea" id="RHEA:11060"/>
        <dbReference type="Rhea" id="RHEA-COMP:9666"/>
        <dbReference type="Rhea" id="RHEA-COMP:9695"/>
        <dbReference type="ChEBI" id="CHEBI:30616"/>
        <dbReference type="ChEBI" id="CHEBI:33019"/>
        <dbReference type="ChEBI" id="CHEBI:58045"/>
        <dbReference type="ChEBI" id="CHEBI:78442"/>
        <dbReference type="ChEBI" id="CHEBI:78528"/>
        <dbReference type="ChEBI" id="CHEBI:456215"/>
        <dbReference type="EC" id="6.1.1.5"/>
    </reaction>
</comment>
<dbReference type="InterPro" id="IPR014729">
    <property type="entry name" value="Rossmann-like_a/b/a_fold"/>
</dbReference>
<keyword evidence="9 12" id="KW-0030">Aminoacyl-tRNA synthetase</keyword>
<evidence type="ECO:0000259" key="13">
    <source>
        <dbReference type="Pfam" id="PF00133"/>
    </source>
</evidence>
<comment type="cofactor">
    <cofactor evidence="12">
        <name>Zn(2+)</name>
        <dbReference type="ChEBI" id="CHEBI:29105"/>
    </cofactor>
</comment>
<accession>A0A0C2MNX3</accession>
<dbReference type="InterPro" id="IPR001412">
    <property type="entry name" value="aa-tRNA-synth_I_CS"/>
</dbReference>
<comment type="subunit">
    <text evidence="12">Monomer.</text>
</comment>
<organism evidence="15 16">
    <name type="scientific">Rickettsia asembonensis</name>
    <dbReference type="NCBI Taxonomy" id="1068590"/>
    <lineage>
        <taxon>Bacteria</taxon>
        <taxon>Pseudomonadati</taxon>
        <taxon>Pseudomonadota</taxon>
        <taxon>Alphaproteobacteria</taxon>
        <taxon>Rickettsiales</taxon>
        <taxon>Rickettsiaceae</taxon>
        <taxon>Rickettsieae</taxon>
        <taxon>Rickettsia</taxon>
        <taxon>spotted fever group</taxon>
    </lineage>
</organism>
<gene>
    <name evidence="12 15" type="primary">ileS</name>
    <name evidence="15" type="ORF">SB78_02730</name>
</gene>
<keyword evidence="5 12" id="KW-0547">Nucleotide-binding</keyword>
<evidence type="ECO:0000256" key="3">
    <source>
        <dbReference type="ARBA" id="ARBA00022598"/>
    </source>
</evidence>
<dbReference type="Gene3D" id="1.10.730.10">
    <property type="entry name" value="Isoleucyl-tRNA Synthetase, Domain 1"/>
    <property type="match status" value="1"/>
</dbReference>
<feature type="binding site" evidence="12">
    <location>
        <position position="646"/>
    </location>
    <ligand>
        <name>ATP</name>
        <dbReference type="ChEBI" id="CHEBI:30616"/>
    </ligand>
</feature>
<dbReference type="SUPFAM" id="SSF52374">
    <property type="entry name" value="Nucleotidylyl transferase"/>
    <property type="match status" value="1"/>
</dbReference>
<keyword evidence="6 12" id="KW-0862">Zinc</keyword>
<dbReference type="EC" id="6.1.1.5" evidence="12"/>
<dbReference type="InterPro" id="IPR002300">
    <property type="entry name" value="aa-tRNA-synth_Ia"/>
</dbReference>
<dbReference type="PROSITE" id="PS00178">
    <property type="entry name" value="AA_TRNA_LIGASE_I"/>
    <property type="match status" value="1"/>
</dbReference>
<dbReference type="HAMAP" id="MF_02003">
    <property type="entry name" value="Ile_tRNA_synth_type2"/>
    <property type="match status" value="1"/>
</dbReference>
<evidence type="ECO:0000256" key="4">
    <source>
        <dbReference type="ARBA" id="ARBA00022723"/>
    </source>
</evidence>
<feature type="short sequence motif" description="'KMSKS' region" evidence="12">
    <location>
        <begin position="643"/>
        <end position="647"/>
    </location>
</feature>
<dbReference type="FunFam" id="3.40.50.620:FF:000241">
    <property type="entry name" value="Isoleucine--tRNA ligase"/>
    <property type="match status" value="1"/>
</dbReference>
<comment type="function">
    <text evidence="10 12">Catalyzes the attachment of isoleucine to tRNA(Ile). As IleRS can inadvertently accommodate and process structurally similar amino acids such as valine, to avoid such errors it has two additional distinct tRNA(Ile)-dependent editing activities. One activity is designated as 'pretransfer' editing and involves the hydrolysis of activated Val-AMP. The other activity is designated 'posttransfer' editing and involves deacylation of mischarged Val-tRNA(Ile).</text>
</comment>
<dbReference type="PRINTS" id="PR00984">
    <property type="entry name" value="TRNASYNTHILE"/>
</dbReference>
<feature type="domain" description="Methionyl/Valyl/Leucyl/Isoleucyl-tRNA synthetase anticodon-binding" evidence="14">
    <location>
        <begin position="730"/>
        <end position="911"/>
    </location>
</feature>
<evidence type="ECO:0000256" key="12">
    <source>
        <dbReference type="HAMAP-Rule" id="MF_02003"/>
    </source>
</evidence>
<evidence type="ECO:0000256" key="10">
    <source>
        <dbReference type="ARBA" id="ARBA00025217"/>
    </source>
</evidence>
<dbReference type="PANTHER" id="PTHR42780:SF1">
    <property type="entry name" value="ISOLEUCINE--TRNA LIGASE, CYTOPLASMIC"/>
    <property type="match status" value="1"/>
</dbReference>
<evidence type="ECO:0000313" key="16">
    <source>
        <dbReference type="Proteomes" id="UP000031952"/>
    </source>
</evidence>
<dbReference type="GO" id="GO:0005737">
    <property type="term" value="C:cytoplasm"/>
    <property type="evidence" value="ECO:0007669"/>
    <property type="project" value="UniProtKB-SubCell"/>
</dbReference>
<evidence type="ECO:0000256" key="2">
    <source>
        <dbReference type="ARBA" id="ARBA00022490"/>
    </source>
</evidence>
<comment type="caution">
    <text evidence="15">The sequence shown here is derived from an EMBL/GenBank/DDBJ whole genome shotgun (WGS) entry which is preliminary data.</text>
</comment>
<protein>
    <recommendedName>
        <fullName evidence="12">Isoleucine--tRNA ligase</fullName>
        <ecNumber evidence="12">6.1.1.5</ecNumber>
    </recommendedName>
    <alternativeName>
        <fullName evidence="12">Isoleucyl-tRNA synthetase</fullName>
        <shortName evidence="12">IleRS</shortName>
    </alternativeName>
</protein>
<dbReference type="InterPro" id="IPR033709">
    <property type="entry name" value="Anticodon_Ile_ABEc"/>
</dbReference>
<evidence type="ECO:0000256" key="1">
    <source>
        <dbReference type="ARBA" id="ARBA00007078"/>
    </source>
</evidence>
<dbReference type="InterPro" id="IPR009008">
    <property type="entry name" value="Val/Leu/Ile-tRNA-synth_edit"/>
</dbReference>
<feature type="short sequence motif" description="'HIGH' region" evidence="12">
    <location>
        <begin position="53"/>
        <end position="63"/>
    </location>
</feature>
<dbReference type="Gene3D" id="3.40.50.620">
    <property type="entry name" value="HUPs"/>
    <property type="match status" value="2"/>
</dbReference>
<name>A0A0C2MNX3_9RICK</name>
<dbReference type="PANTHER" id="PTHR42780">
    <property type="entry name" value="SOLEUCYL-TRNA SYNTHETASE"/>
    <property type="match status" value="1"/>
</dbReference>
<evidence type="ECO:0000256" key="7">
    <source>
        <dbReference type="ARBA" id="ARBA00022840"/>
    </source>
</evidence>
<evidence type="ECO:0000256" key="8">
    <source>
        <dbReference type="ARBA" id="ARBA00022917"/>
    </source>
</evidence>
<evidence type="ECO:0000256" key="5">
    <source>
        <dbReference type="ARBA" id="ARBA00022741"/>
    </source>
</evidence>
<dbReference type="InterPro" id="IPR023586">
    <property type="entry name" value="Ile-tRNA-ligase_type2"/>
</dbReference>
<dbReference type="InterPro" id="IPR009080">
    <property type="entry name" value="tRNAsynth_Ia_anticodon-bd"/>
</dbReference>
<keyword evidence="4 12" id="KW-0479">Metal-binding</keyword>
<comment type="similarity">
    <text evidence="1 12">Belongs to the class-I aminoacyl-tRNA synthetase family. IleS type 2 subfamily.</text>
</comment>
<evidence type="ECO:0000256" key="9">
    <source>
        <dbReference type="ARBA" id="ARBA00023146"/>
    </source>
</evidence>
<proteinExistence type="inferred from homology"/>
<evidence type="ECO:0000259" key="14">
    <source>
        <dbReference type="Pfam" id="PF08264"/>
    </source>
</evidence>
<keyword evidence="8 12" id="KW-0648">Protein biosynthesis</keyword>
<comment type="subcellular location">
    <subcellularLocation>
        <location evidence="12">Cytoplasm</location>
    </subcellularLocation>
</comment>
<dbReference type="Pfam" id="PF19302">
    <property type="entry name" value="DUF5915"/>
    <property type="match status" value="1"/>
</dbReference>
<dbReference type="Pfam" id="PF00133">
    <property type="entry name" value="tRNA-synt_1"/>
    <property type="match status" value="1"/>
</dbReference>
<dbReference type="GO" id="GO:0006428">
    <property type="term" value="P:isoleucyl-tRNA aminoacylation"/>
    <property type="evidence" value="ECO:0007669"/>
    <property type="project" value="UniProtKB-UniRule"/>
</dbReference>
<sequence>MTNTKYYPEVSSNADFAAIEQEILKFWQDNNIFQKSIDDRNGESEFIFYDGPPFANGLPHYGHLLTGFIKDVYARYQTVKGKKVERRFGWDCHGLPAEMQSEKELGISGRLAITNFGIEKFNAHCRASVMKYASDWEEYVTRQARWVDFKNSYKTMDKNFMESVLWAFKELHNKGLLYESMRVMPYSWTCETPLSNFETRLDNSYRERADKAVTVSFVLCHPMNKSTFGVIPWLDHGIQKTIKKGWIPLQARGTTVGGDDIEYRILAWTTTPWTLPSNLALAVGSDIDYALVPKENVCYIIAASSVPKYAKELGLSGEENFEIIKGSELQGLRYKPLFDYFKNHPNSFKIFAGDFVVEGDGTGVVHMAPGFGEDDQILCESKGISLVCPVDNSGKFTKEIPDLEGLQVFDANDKIIIKLKEQGNWLKTEQYIHNYPHCWRTDTPLIYKAVPSWYVKVTQFKDRMVELNQQINWIPHHVKDNLFGKWLENARDWSISRNRFWGTPLPVWKSDDPKYPRIDVYGSIEELEKDFGVKVTDLHRPFIDELTRPNPNDPTGKSTMRRIEDVFDCWFESGSMPYGQAHYPFENKKWFEDHFPADFIVEYSAQTRGWFYTLMVLSTALFDRPPFLNCICHGVILDAAGQKLSKRLNNYADPLELFDKYGSDALRVTMLSSNVVKGQELLIDKDGKMVFDTLRLFIKPIWNAYHFFTMYANADSLKGELNFSSKNVLDIYILSKLKIAVQKIEESLDNFDTQTAYHAVSEFFEVLNNWYIRRSRARFWKSEKDEDKQNAYNTLYSCLETIAIAMSALVPMISEAIYKGLMDRNVIPRLDRGISGDKPVAQDPVEGLRDDTPSVPCNDGSISVHLCDYPDLSSFEVNHELVATMDSVLDICSNSLFIRSTENIRVRQPLATITIISKHNDKLKSFEDLIKDEINVKSVIYRDDLENYASKKLSINFPMLGKRLTTKMKEIIAASKKGEWEAIAGGLTICGETLNNEEYKLILEPYSHIKGAASFENNSNLLILDLELTPELIEEGYARDIVRFIQQARKDANFSITDRILIEIISEFDLSKIIDNYGDFIKEQTLGEFSKNFTSDYVSKVELENHQIQLKVKKS</sequence>
<dbReference type="GO" id="GO:0004822">
    <property type="term" value="F:isoleucine-tRNA ligase activity"/>
    <property type="evidence" value="ECO:0007669"/>
    <property type="project" value="UniProtKB-UniRule"/>
</dbReference>
<evidence type="ECO:0000256" key="11">
    <source>
        <dbReference type="ARBA" id="ARBA00048359"/>
    </source>
</evidence>
<dbReference type="EMBL" id="JWSW01000015">
    <property type="protein sequence ID" value="KIJ88911.1"/>
    <property type="molecule type" value="Genomic_DNA"/>
</dbReference>
<dbReference type="SUPFAM" id="SSF47323">
    <property type="entry name" value="Anticodon-binding domain of a subclass of class I aminoacyl-tRNA synthetases"/>
    <property type="match status" value="1"/>
</dbReference>
<dbReference type="InterPro" id="IPR013155">
    <property type="entry name" value="M/V/L/I-tRNA-synth_anticd-bd"/>
</dbReference>
<dbReference type="RefSeq" id="WP_041078492.1">
    <property type="nucleotide sequence ID" value="NZ_JWSW01000015.1"/>
</dbReference>
<dbReference type="CDD" id="cd07961">
    <property type="entry name" value="Anticodon_Ia_Ile_ABEc"/>
    <property type="match status" value="1"/>
</dbReference>
<dbReference type="CDD" id="cd00818">
    <property type="entry name" value="IleRS_core"/>
    <property type="match status" value="1"/>
</dbReference>
<keyword evidence="16" id="KW-1185">Reference proteome</keyword>
<evidence type="ECO:0000313" key="15">
    <source>
        <dbReference type="EMBL" id="KIJ88911.1"/>
    </source>
</evidence>
<keyword evidence="2 12" id="KW-0963">Cytoplasm</keyword>
<reference evidence="15 16" key="1">
    <citation type="submission" date="2014-12" db="EMBL/GenBank/DDBJ databases">
        <title>Whole genome sequence of Candidatus Rickettsia asemboensis strain NMRCii isolated from cat fleas in west Kenya.</title>
        <authorList>
            <person name="Jima D."/>
            <person name="Luce-Fedrow A."/>
            <person name="Yang Y."/>
            <person name="Maina A.N."/>
            <person name="Snesrud E.C."/>
            <person name="Jarman R.G."/>
            <person name="Richards A.L."/>
            <person name="Hang J."/>
        </authorList>
    </citation>
    <scope>NUCLEOTIDE SEQUENCE [LARGE SCALE GENOMIC DNA]</scope>
    <source>
        <strain evidence="15 16">NMRCii</strain>
    </source>
</reference>
<dbReference type="FunFam" id="3.40.50.620:FF:000075">
    <property type="entry name" value="Isoleucine--tRNA ligase"/>
    <property type="match status" value="1"/>
</dbReference>
<dbReference type="GO" id="GO:0000049">
    <property type="term" value="F:tRNA binding"/>
    <property type="evidence" value="ECO:0007669"/>
    <property type="project" value="InterPro"/>
</dbReference>
<dbReference type="GO" id="GO:0008270">
    <property type="term" value="F:zinc ion binding"/>
    <property type="evidence" value="ECO:0007669"/>
    <property type="project" value="UniProtKB-UniRule"/>
</dbReference>
<keyword evidence="7 12" id="KW-0067">ATP-binding</keyword>
<comment type="domain">
    <text evidence="12">IleRS has two distinct active sites: one for aminoacylation and one for editing. The misactivated valine is translocated from the active site to the editing site, which sterically excludes the correctly activated isoleucine. The single editing site contains two valyl binding pockets, one specific for each substrate (Val-AMP or Val-tRNA(Ile)).</text>
</comment>
<dbReference type="Pfam" id="PF08264">
    <property type="entry name" value="Anticodon_1"/>
    <property type="match status" value="1"/>
</dbReference>
<dbReference type="GO" id="GO:0005524">
    <property type="term" value="F:ATP binding"/>
    <property type="evidence" value="ECO:0007669"/>
    <property type="project" value="UniProtKB-UniRule"/>
</dbReference>
<dbReference type="Proteomes" id="UP000031952">
    <property type="component" value="Unassembled WGS sequence"/>
</dbReference>